<sequence>MAAAALQIVCALLYANLGEWLMHKYLLHGLGKNPGSIWAYHWYEHHRVCAEHGMLDPGYRSLKWAWNAQSKELAVLAGIVILHLPLLFYLPFFVMALYAALALYYYKHRRAHLDPEWAKRHLPWHYQHHLRAGNGNWCVTWPWFDYLFGTRIQSPEHRTGP</sequence>
<evidence type="ECO:0000313" key="3">
    <source>
        <dbReference type="EMBL" id="OAI15871.1"/>
    </source>
</evidence>
<dbReference type="GO" id="GO:0005506">
    <property type="term" value="F:iron ion binding"/>
    <property type="evidence" value="ECO:0007669"/>
    <property type="project" value="InterPro"/>
</dbReference>
<dbReference type="OrthoDB" id="5571491at2"/>
<comment type="caution">
    <text evidence="3">The sequence shown here is derived from an EMBL/GenBank/DDBJ whole genome shotgun (WGS) entry which is preliminary data.</text>
</comment>
<name>A0A177NDF5_9GAMM</name>
<dbReference type="GO" id="GO:0016491">
    <property type="term" value="F:oxidoreductase activity"/>
    <property type="evidence" value="ECO:0007669"/>
    <property type="project" value="InterPro"/>
</dbReference>
<feature type="domain" description="Fatty acid hydroxylase" evidence="2">
    <location>
        <begin position="9"/>
        <end position="150"/>
    </location>
</feature>
<evidence type="ECO:0000259" key="2">
    <source>
        <dbReference type="Pfam" id="PF04116"/>
    </source>
</evidence>
<reference evidence="3 4" key="1">
    <citation type="submission" date="2016-03" db="EMBL/GenBank/DDBJ databases">
        <authorList>
            <person name="Ploux O."/>
        </authorList>
    </citation>
    <scope>NUCLEOTIDE SEQUENCE [LARGE SCALE GENOMIC DNA]</scope>
    <source>
        <strain evidence="3 4">R-45378</strain>
    </source>
</reference>
<gene>
    <name evidence="3" type="ORF">A1507_13705</name>
</gene>
<dbReference type="EMBL" id="LUUJ01000080">
    <property type="protein sequence ID" value="OAI15871.1"/>
    <property type="molecule type" value="Genomic_DNA"/>
</dbReference>
<keyword evidence="1" id="KW-0812">Transmembrane</keyword>
<dbReference type="InterPro" id="IPR006694">
    <property type="entry name" value="Fatty_acid_hydroxylase"/>
</dbReference>
<evidence type="ECO:0000256" key="1">
    <source>
        <dbReference type="SAM" id="Phobius"/>
    </source>
</evidence>
<dbReference type="RefSeq" id="WP_064040743.1">
    <property type="nucleotide sequence ID" value="NZ_LUUJ01000080.1"/>
</dbReference>
<evidence type="ECO:0000313" key="4">
    <source>
        <dbReference type="Proteomes" id="UP000077857"/>
    </source>
</evidence>
<proteinExistence type="predicted"/>
<feature type="transmembrane region" description="Helical" evidence="1">
    <location>
        <begin position="73"/>
        <end position="106"/>
    </location>
</feature>
<accession>A0A177NDF5</accession>
<keyword evidence="1" id="KW-0472">Membrane</keyword>
<protein>
    <recommendedName>
        <fullName evidence="2">Fatty acid hydroxylase domain-containing protein</fullName>
    </recommendedName>
</protein>
<dbReference type="GO" id="GO:0008610">
    <property type="term" value="P:lipid biosynthetic process"/>
    <property type="evidence" value="ECO:0007669"/>
    <property type="project" value="InterPro"/>
</dbReference>
<dbReference type="Pfam" id="PF04116">
    <property type="entry name" value="FA_hydroxylase"/>
    <property type="match status" value="1"/>
</dbReference>
<dbReference type="AlphaFoldDB" id="A0A177NDF5"/>
<organism evidence="3 4">
    <name type="scientific">Methylomonas koyamae</name>
    <dbReference type="NCBI Taxonomy" id="702114"/>
    <lineage>
        <taxon>Bacteria</taxon>
        <taxon>Pseudomonadati</taxon>
        <taxon>Pseudomonadota</taxon>
        <taxon>Gammaproteobacteria</taxon>
        <taxon>Methylococcales</taxon>
        <taxon>Methylococcaceae</taxon>
        <taxon>Methylomonas</taxon>
    </lineage>
</organism>
<dbReference type="Proteomes" id="UP000077857">
    <property type="component" value="Unassembled WGS sequence"/>
</dbReference>
<keyword evidence="1" id="KW-1133">Transmembrane helix</keyword>